<reference evidence="14 15" key="2">
    <citation type="submission" date="2018-12" db="EMBL/GenBank/DDBJ databases">
        <title>Rhizobacter gummiphilus sp. nov., a rubber-degrading bacterium isolated from the soil of a botanical garden in Japan.</title>
        <authorList>
            <person name="Shunsuke S.S."/>
        </authorList>
    </citation>
    <scope>NUCLEOTIDE SEQUENCE [LARGE SCALE GENOMIC DNA]</scope>
    <source>
        <strain evidence="14 15">S-16</strain>
    </source>
</reference>
<sequence>MSERVPTRAELLARIALSSKDAVVLSEMQRLGFWPQNATQPTIEAALIEREVELQKALSELQDELRVKGDPQAALQAMRKERMARAREQREANAQARERQRHERAMRWHEARKTEAGYLGDGVSGGLQVDAEAAAVKARLQSRNLPALSTPLELAQAMGLTLPELKFLCFHREVARTTHYRRFSLPKKTGGVRTISAPMPRLKRAQYWVLDNLLAKVPCHDAAHGFLPGRSIVTNAAPHCAKAVVINLDLKDFFPSIHFPRIKGVFQGLGYGESVASLLALLCSENACDELEVDGERFFVGGKGRDRVLPQGAPTSPMLTNILCRKLDRRLQGLASKLGFAYTRYADDLTFSAPAESADKVGRLLRQVHHVLHDEGFTPHPDKQRVMRRGARQEVTGVVVNAKPSVSREERRKLRAALHRAGQQGVEAATWQGHAATRDVLVGYARFVKMVDARQGQPLLQQALALPGANASLAAGKPDVFRIQAAKGEAPARKQGAWWQPAPSPEPQLALTAMQIKTARQERLNAERAARNEAKRQEQIARGEAPAPRRPQPSAEAMASAAQMTGAVHKPIAWWRYAIQLVIVIRLAVGLKSPLVFMLGMLWVGYAVMTRQLGWWRFAIAILGIAILGSVLNV</sequence>
<evidence type="ECO:0000256" key="2">
    <source>
        <dbReference type="ARBA" id="ARBA00022679"/>
    </source>
</evidence>
<feature type="coiled-coil region" evidence="10">
    <location>
        <begin position="44"/>
        <end position="105"/>
    </location>
</feature>
<keyword evidence="3" id="KW-0548">Nucleotidyltransferase</keyword>
<evidence type="ECO:0000256" key="12">
    <source>
        <dbReference type="SAM" id="Phobius"/>
    </source>
</evidence>
<dbReference type="AlphaFoldDB" id="A0A3N7HMV4"/>
<keyword evidence="12" id="KW-0472">Membrane</keyword>
<comment type="catalytic activity">
    <reaction evidence="9">
        <text>DNA(n) + a 2'-deoxyribonucleoside 5'-triphosphate = DNA(n+1) + diphosphate</text>
        <dbReference type="Rhea" id="RHEA:22508"/>
        <dbReference type="Rhea" id="RHEA-COMP:17339"/>
        <dbReference type="Rhea" id="RHEA-COMP:17340"/>
        <dbReference type="ChEBI" id="CHEBI:33019"/>
        <dbReference type="ChEBI" id="CHEBI:61560"/>
        <dbReference type="ChEBI" id="CHEBI:173112"/>
        <dbReference type="EC" id="2.7.7.49"/>
    </reaction>
</comment>
<evidence type="ECO:0000256" key="3">
    <source>
        <dbReference type="ARBA" id="ARBA00022695"/>
    </source>
</evidence>
<feature type="compositionally biased region" description="Basic and acidic residues" evidence="11">
    <location>
        <begin position="522"/>
        <end position="541"/>
    </location>
</feature>
<comment type="similarity">
    <text evidence="8">Belongs to the bacterial reverse transcriptase family.</text>
</comment>
<feature type="transmembrane region" description="Helical" evidence="12">
    <location>
        <begin position="615"/>
        <end position="632"/>
    </location>
</feature>
<dbReference type="InterPro" id="IPR000123">
    <property type="entry name" value="Reverse_transcriptase_msDNA"/>
</dbReference>
<keyword evidence="6 14" id="KW-0695">RNA-directed DNA polymerase</keyword>
<keyword evidence="5" id="KW-0460">Magnesium</keyword>
<feature type="transmembrane region" description="Helical" evidence="12">
    <location>
        <begin position="574"/>
        <end position="603"/>
    </location>
</feature>
<dbReference type="PANTHER" id="PTHR34047:SF7">
    <property type="entry name" value="RNA-DIRECTED DNA POLYMERASE"/>
    <property type="match status" value="1"/>
</dbReference>
<keyword evidence="10" id="KW-0175">Coiled coil</keyword>
<evidence type="ECO:0000256" key="4">
    <source>
        <dbReference type="ARBA" id="ARBA00022723"/>
    </source>
</evidence>
<evidence type="ECO:0000256" key="7">
    <source>
        <dbReference type="ARBA" id="ARBA00023118"/>
    </source>
</evidence>
<dbReference type="InterPro" id="IPR000477">
    <property type="entry name" value="RT_dom"/>
</dbReference>
<organism evidence="14 15">
    <name type="scientific">Piscinibacter terrae</name>
    <dbReference type="NCBI Taxonomy" id="2496871"/>
    <lineage>
        <taxon>Bacteria</taxon>
        <taxon>Pseudomonadati</taxon>
        <taxon>Pseudomonadota</taxon>
        <taxon>Betaproteobacteria</taxon>
        <taxon>Burkholderiales</taxon>
        <taxon>Sphaerotilaceae</taxon>
        <taxon>Piscinibacter</taxon>
    </lineage>
</organism>
<keyword evidence="7" id="KW-0051">Antiviral defense</keyword>
<evidence type="ECO:0000256" key="11">
    <source>
        <dbReference type="SAM" id="MobiDB-lite"/>
    </source>
</evidence>
<name>A0A3N7HMV4_9BURK</name>
<evidence type="ECO:0000256" key="10">
    <source>
        <dbReference type="SAM" id="Coils"/>
    </source>
</evidence>
<evidence type="ECO:0000256" key="9">
    <source>
        <dbReference type="ARBA" id="ARBA00048173"/>
    </source>
</evidence>
<proteinExistence type="inferred from homology"/>
<dbReference type="EMBL" id="QUSW01000004">
    <property type="protein sequence ID" value="RQP23497.1"/>
    <property type="molecule type" value="Genomic_DNA"/>
</dbReference>
<dbReference type="EC" id="2.7.7.49" evidence="1"/>
<dbReference type="CDD" id="cd03487">
    <property type="entry name" value="RT_Bac_retron_II"/>
    <property type="match status" value="1"/>
</dbReference>
<evidence type="ECO:0000256" key="8">
    <source>
        <dbReference type="ARBA" id="ARBA00034120"/>
    </source>
</evidence>
<evidence type="ECO:0000256" key="1">
    <source>
        <dbReference type="ARBA" id="ARBA00012493"/>
    </source>
</evidence>
<dbReference type="GO" id="GO:0046872">
    <property type="term" value="F:metal ion binding"/>
    <property type="evidence" value="ECO:0007669"/>
    <property type="project" value="UniProtKB-KW"/>
</dbReference>
<reference evidence="14 15" key="1">
    <citation type="submission" date="2018-08" db="EMBL/GenBank/DDBJ databases">
        <authorList>
            <person name="Khan S.A."/>
            <person name="Jeon C.O."/>
            <person name="Chun B.H."/>
            <person name="Jeong S.E."/>
        </authorList>
    </citation>
    <scope>NUCLEOTIDE SEQUENCE [LARGE SCALE GENOMIC DNA]</scope>
    <source>
        <strain evidence="14 15">S-16</strain>
    </source>
</reference>
<dbReference type="Proteomes" id="UP000267464">
    <property type="component" value="Unassembled WGS sequence"/>
</dbReference>
<dbReference type="GO" id="GO:0003723">
    <property type="term" value="F:RNA binding"/>
    <property type="evidence" value="ECO:0007669"/>
    <property type="project" value="InterPro"/>
</dbReference>
<evidence type="ECO:0000256" key="6">
    <source>
        <dbReference type="ARBA" id="ARBA00022918"/>
    </source>
</evidence>
<evidence type="ECO:0000313" key="15">
    <source>
        <dbReference type="Proteomes" id="UP000267464"/>
    </source>
</evidence>
<comment type="caution">
    <text evidence="14">The sequence shown here is derived from an EMBL/GenBank/DDBJ whole genome shotgun (WGS) entry which is preliminary data.</text>
</comment>
<dbReference type="OrthoDB" id="7055795at2"/>
<keyword evidence="12" id="KW-1133">Transmembrane helix</keyword>
<evidence type="ECO:0000256" key="5">
    <source>
        <dbReference type="ARBA" id="ARBA00022842"/>
    </source>
</evidence>
<dbReference type="SUPFAM" id="SSF56672">
    <property type="entry name" value="DNA/RNA polymerases"/>
    <property type="match status" value="1"/>
</dbReference>
<gene>
    <name evidence="14" type="ORF">DZC73_15185</name>
</gene>
<dbReference type="Pfam" id="PF00078">
    <property type="entry name" value="RVT_1"/>
    <property type="match status" value="1"/>
</dbReference>
<evidence type="ECO:0000259" key="13">
    <source>
        <dbReference type="PROSITE" id="PS50878"/>
    </source>
</evidence>
<dbReference type="PANTHER" id="PTHR34047">
    <property type="entry name" value="NUCLEAR INTRON MATURASE 1, MITOCHONDRIAL-RELATED"/>
    <property type="match status" value="1"/>
</dbReference>
<keyword evidence="4" id="KW-0479">Metal-binding</keyword>
<dbReference type="PROSITE" id="PS50878">
    <property type="entry name" value="RT_POL"/>
    <property type="match status" value="1"/>
</dbReference>
<protein>
    <recommendedName>
        <fullName evidence="1">RNA-directed DNA polymerase</fullName>
        <ecNumber evidence="1">2.7.7.49</ecNumber>
    </recommendedName>
</protein>
<evidence type="ECO:0000313" key="14">
    <source>
        <dbReference type="EMBL" id="RQP23497.1"/>
    </source>
</evidence>
<dbReference type="RefSeq" id="WP_124541214.1">
    <property type="nucleotide sequence ID" value="NZ_QUSW01000004.1"/>
</dbReference>
<keyword evidence="2" id="KW-0808">Transferase</keyword>
<dbReference type="InterPro" id="IPR051083">
    <property type="entry name" value="GrpII_Intron_Splice-Mob/Def"/>
</dbReference>
<keyword evidence="12" id="KW-0812">Transmembrane</keyword>
<dbReference type="InterPro" id="IPR043502">
    <property type="entry name" value="DNA/RNA_pol_sf"/>
</dbReference>
<feature type="domain" description="Reverse transcriptase" evidence="13">
    <location>
        <begin position="166"/>
        <end position="400"/>
    </location>
</feature>
<accession>A0A3N7HMV4</accession>
<keyword evidence="15" id="KW-1185">Reference proteome</keyword>
<dbReference type="GO" id="GO:0051607">
    <property type="term" value="P:defense response to virus"/>
    <property type="evidence" value="ECO:0007669"/>
    <property type="project" value="UniProtKB-KW"/>
</dbReference>
<dbReference type="PRINTS" id="PR00866">
    <property type="entry name" value="RNADNAPOLMS"/>
</dbReference>
<dbReference type="GO" id="GO:0003964">
    <property type="term" value="F:RNA-directed DNA polymerase activity"/>
    <property type="evidence" value="ECO:0007669"/>
    <property type="project" value="UniProtKB-KW"/>
</dbReference>
<feature type="region of interest" description="Disordered" evidence="11">
    <location>
        <begin position="522"/>
        <end position="558"/>
    </location>
</feature>